<keyword evidence="2" id="KW-1185">Reference proteome</keyword>
<dbReference type="AlphaFoldDB" id="A0AAN9K0G8"/>
<gene>
    <name evidence="1" type="ORF">RJT34_05281</name>
</gene>
<evidence type="ECO:0000313" key="2">
    <source>
        <dbReference type="Proteomes" id="UP001359559"/>
    </source>
</evidence>
<sequence length="96" mass="11135">MFYRVLFDLTIAHLKALNGLRSGTWRALLIISTLNVIRNCEDVLLVDPIHITLSCKSDKYDSALEIEEFSLRHLSLHVKKLIDMHILDRVHRELLA</sequence>
<dbReference type="EMBL" id="JAYKXN010000002">
    <property type="protein sequence ID" value="KAK7308935.1"/>
    <property type="molecule type" value="Genomic_DNA"/>
</dbReference>
<reference evidence="1 2" key="1">
    <citation type="submission" date="2024-01" db="EMBL/GenBank/DDBJ databases">
        <title>The genomes of 5 underutilized Papilionoideae crops provide insights into root nodulation and disease resistance.</title>
        <authorList>
            <person name="Yuan L."/>
        </authorList>
    </citation>
    <scope>NUCLEOTIDE SEQUENCE [LARGE SCALE GENOMIC DNA]</scope>
    <source>
        <strain evidence="1">LY-2023</strain>
        <tissue evidence="1">Leaf</tissue>
    </source>
</reference>
<proteinExistence type="predicted"/>
<accession>A0AAN9K0G8</accession>
<organism evidence="1 2">
    <name type="scientific">Clitoria ternatea</name>
    <name type="common">Butterfly pea</name>
    <dbReference type="NCBI Taxonomy" id="43366"/>
    <lineage>
        <taxon>Eukaryota</taxon>
        <taxon>Viridiplantae</taxon>
        <taxon>Streptophyta</taxon>
        <taxon>Embryophyta</taxon>
        <taxon>Tracheophyta</taxon>
        <taxon>Spermatophyta</taxon>
        <taxon>Magnoliopsida</taxon>
        <taxon>eudicotyledons</taxon>
        <taxon>Gunneridae</taxon>
        <taxon>Pentapetalae</taxon>
        <taxon>rosids</taxon>
        <taxon>fabids</taxon>
        <taxon>Fabales</taxon>
        <taxon>Fabaceae</taxon>
        <taxon>Papilionoideae</taxon>
        <taxon>50 kb inversion clade</taxon>
        <taxon>NPAAA clade</taxon>
        <taxon>indigoferoid/millettioid clade</taxon>
        <taxon>Phaseoleae</taxon>
        <taxon>Clitoria</taxon>
    </lineage>
</organism>
<name>A0AAN9K0G8_CLITE</name>
<dbReference type="Proteomes" id="UP001359559">
    <property type="component" value="Unassembled WGS sequence"/>
</dbReference>
<evidence type="ECO:0000313" key="1">
    <source>
        <dbReference type="EMBL" id="KAK7308935.1"/>
    </source>
</evidence>
<protein>
    <submittedName>
        <fullName evidence="1">Uncharacterized protein</fullName>
    </submittedName>
</protein>
<comment type="caution">
    <text evidence="1">The sequence shown here is derived from an EMBL/GenBank/DDBJ whole genome shotgun (WGS) entry which is preliminary data.</text>
</comment>